<feature type="transmembrane region" description="Helical" evidence="1">
    <location>
        <begin position="26"/>
        <end position="48"/>
    </location>
</feature>
<evidence type="ECO:0000256" key="1">
    <source>
        <dbReference type="SAM" id="Phobius"/>
    </source>
</evidence>
<keyword evidence="1" id="KW-0812">Transmembrane</keyword>
<protein>
    <submittedName>
        <fullName evidence="2">Uncharacterized protein</fullName>
    </submittedName>
</protein>
<gene>
    <name evidence="2" type="ORF">Godav_025783</name>
</gene>
<name>A0A7J8TJQ5_GOSDV</name>
<dbReference type="EMBL" id="JABFAC010250546">
    <property type="protein sequence ID" value="MBA0638427.1"/>
    <property type="molecule type" value="Genomic_DNA"/>
</dbReference>
<dbReference type="AlphaFoldDB" id="A0A7J8TJQ5"/>
<accession>A0A7J8TJQ5</accession>
<comment type="caution">
    <text evidence="2">The sequence shown here is derived from an EMBL/GenBank/DDBJ whole genome shotgun (WGS) entry which is preliminary data.</text>
</comment>
<proteinExistence type="predicted"/>
<evidence type="ECO:0000313" key="2">
    <source>
        <dbReference type="EMBL" id="MBA0638427.1"/>
    </source>
</evidence>
<evidence type="ECO:0000313" key="3">
    <source>
        <dbReference type="Proteomes" id="UP000593561"/>
    </source>
</evidence>
<sequence length="71" mass="8126">MSYQSRLKIAILKIGVKVTKDCLSPWFFTGMATGFFVGFWGALVSLLIDRSLRHGYFQLVKKLGDWIRLSL</sequence>
<dbReference type="Proteomes" id="UP000593561">
    <property type="component" value="Unassembled WGS sequence"/>
</dbReference>
<keyword evidence="3" id="KW-1185">Reference proteome</keyword>
<reference evidence="2 3" key="1">
    <citation type="journal article" date="2019" name="Genome Biol. Evol.">
        <title>Insights into the evolution of the New World diploid cottons (Gossypium, subgenus Houzingenia) based on genome sequencing.</title>
        <authorList>
            <person name="Grover C.E."/>
            <person name="Arick M.A. 2nd"/>
            <person name="Thrash A."/>
            <person name="Conover J.L."/>
            <person name="Sanders W.S."/>
            <person name="Peterson D.G."/>
            <person name="Frelichowski J.E."/>
            <person name="Scheffler J.A."/>
            <person name="Scheffler B.E."/>
            <person name="Wendel J.F."/>
        </authorList>
    </citation>
    <scope>NUCLEOTIDE SEQUENCE [LARGE SCALE GENOMIC DNA]</scope>
    <source>
        <strain evidence="2">27</strain>
        <tissue evidence="2">Leaf</tissue>
    </source>
</reference>
<keyword evidence="1" id="KW-1133">Transmembrane helix</keyword>
<organism evidence="2 3">
    <name type="scientific">Gossypium davidsonii</name>
    <name type="common">Davidson's cotton</name>
    <name type="synonym">Gossypium klotzschianum subsp. davidsonii</name>
    <dbReference type="NCBI Taxonomy" id="34287"/>
    <lineage>
        <taxon>Eukaryota</taxon>
        <taxon>Viridiplantae</taxon>
        <taxon>Streptophyta</taxon>
        <taxon>Embryophyta</taxon>
        <taxon>Tracheophyta</taxon>
        <taxon>Spermatophyta</taxon>
        <taxon>Magnoliopsida</taxon>
        <taxon>eudicotyledons</taxon>
        <taxon>Gunneridae</taxon>
        <taxon>Pentapetalae</taxon>
        <taxon>rosids</taxon>
        <taxon>malvids</taxon>
        <taxon>Malvales</taxon>
        <taxon>Malvaceae</taxon>
        <taxon>Malvoideae</taxon>
        <taxon>Gossypium</taxon>
    </lineage>
</organism>
<keyword evidence="1" id="KW-0472">Membrane</keyword>